<dbReference type="GO" id="GO:0005743">
    <property type="term" value="C:mitochondrial inner membrane"/>
    <property type="evidence" value="ECO:0007669"/>
    <property type="project" value="TreeGrafter"/>
</dbReference>
<feature type="non-terminal residue" evidence="2">
    <location>
        <position position="1"/>
    </location>
</feature>
<evidence type="ECO:0000256" key="1">
    <source>
        <dbReference type="PROSITE-ProRule" id="PRU00235"/>
    </source>
</evidence>
<dbReference type="GO" id="GO:0019843">
    <property type="term" value="F:rRNA binding"/>
    <property type="evidence" value="ECO:0007669"/>
    <property type="project" value="TreeGrafter"/>
</dbReference>
<dbReference type="GO" id="GO:0005085">
    <property type="term" value="F:guanyl-nucleotide exchange factor activity"/>
    <property type="evidence" value="ECO:0007669"/>
    <property type="project" value="TreeGrafter"/>
</dbReference>
<dbReference type="InterPro" id="IPR000408">
    <property type="entry name" value="Reg_chr_condens"/>
</dbReference>
<gene>
    <name evidence="2" type="ORF">OTU49_015479</name>
</gene>
<dbReference type="Proteomes" id="UP001445076">
    <property type="component" value="Unassembled WGS sequence"/>
</dbReference>
<accession>A0AAW0XYR3</accession>
<comment type="caution">
    <text evidence="2">The sequence shown here is derived from an EMBL/GenBank/DDBJ whole genome shotgun (WGS) entry which is preliminary data.</text>
</comment>
<dbReference type="PANTHER" id="PTHR46337">
    <property type="entry name" value="RCC1-LIKE G EXCHANGING FACTOR-LIKE PROTEIN"/>
    <property type="match status" value="1"/>
</dbReference>
<dbReference type="GO" id="GO:0070131">
    <property type="term" value="P:positive regulation of mitochondrial translation"/>
    <property type="evidence" value="ECO:0007669"/>
    <property type="project" value="TreeGrafter"/>
</dbReference>
<keyword evidence="3" id="KW-1185">Reference proteome</keyword>
<dbReference type="SUPFAM" id="SSF50985">
    <property type="entry name" value="RCC1/BLIP-II"/>
    <property type="match status" value="1"/>
</dbReference>
<dbReference type="PANTHER" id="PTHR46337:SF1">
    <property type="entry name" value="RCC1-LIKE G EXCHANGING FACTOR-LIKE PROTEIN"/>
    <property type="match status" value="1"/>
</dbReference>
<evidence type="ECO:0000313" key="3">
    <source>
        <dbReference type="Proteomes" id="UP001445076"/>
    </source>
</evidence>
<feature type="repeat" description="RCC1" evidence="1">
    <location>
        <begin position="172"/>
        <end position="221"/>
    </location>
</feature>
<dbReference type="Gene3D" id="2.130.10.30">
    <property type="entry name" value="Regulator of chromosome condensation 1/beta-lactamase-inhibitor protein II"/>
    <property type="match status" value="2"/>
</dbReference>
<evidence type="ECO:0000313" key="2">
    <source>
        <dbReference type="EMBL" id="KAK8749681.1"/>
    </source>
</evidence>
<reference evidence="2 3" key="1">
    <citation type="journal article" date="2024" name="BMC Genomics">
        <title>Genome assembly of redclaw crayfish (Cherax quadricarinatus) provides insights into its immune adaptation and hypoxia tolerance.</title>
        <authorList>
            <person name="Liu Z."/>
            <person name="Zheng J."/>
            <person name="Li H."/>
            <person name="Fang K."/>
            <person name="Wang S."/>
            <person name="He J."/>
            <person name="Zhou D."/>
            <person name="Weng S."/>
            <person name="Chi M."/>
            <person name="Gu Z."/>
            <person name="He J."/>
            <person name="Li F."/>
            <person name="Wang M."/>
        </authorList>
    </citation>
    <scope>NUCLEOTIDE SEQUENCE [LARGE SCALE GENOMIC DNA]</scope>
    <source>
        <strain evidence="2">ZL_2023a</strain>
    </source>
</reference>
<dbReference type="InterPro" id="IPR009091">
    <property type="entry name" value="RCC1/BLIP-II"/>
</dbReference>
<dbReference type="PRINTS" id="PR00633">
    <property type="entry name" value="RCCNDNSATION"/>
</dbReference>
<dbReference type="PROSITE" id="PS50012">
    <property type="entry name" value="RCC1_3"/>
    <property type="match status" value="3"/>
</dbReference>
<dbReference type="Pfam" id="PF00415">
    <property type="entry name" value="RCC1"/>
    <property type="match status" value="3"/>
</dbReference>
<dbReference type="PROSITE" id="PS00626">
    <property type="entry name" value="RCC1_2"/>
    <property type="match status" value="1"/>
</dbReference>
<organism evidence="2 3">
    <name type="scientific">Cherax quadricarinatus</name>
    <name type="common">Australian red claw crayfish</name>
    <dbReference type="NCBI Taxonomy" id="27406"/>
    <lineage>
        <taxon>Eukaryota</taxon>
        <taxon>Metazoa</taxon>
        <taxon>Ecdysozoa</taxon>
        <taxon>Arthropoda</taxon>
        <taxon>Crustacea</taxon>
        <taxon>Multicrustacea</taxon>
        <taxon>Malacostraca</taxon>
        <taxon>Eumalacostraca</taxon>
        <taxon>Eucarida</taxon>
        <taxon>Decapoda</taxon>
        <taxon>Pleocyemata</taxon>
        <taxon>Astacidea</taxon>
        <taxon>Parastacoidea</taxon>
        <taxon>Parastacidae</taxon>
        <taxon>Cherax</taxon>
    </lineage>
</organism>
<dbReference type="InterPro" id="IPR053035">
    <property type="entry name" value="Mitochondrial_GEF_domain"/>
</dbReference>
<feature type="repeat" description="RCC1" evidence="1">
    <location>
        <begin position="114"/>
        <end position="171"/>
    </location>
</feature>
<proteinExistence type="predicted"/>
<feature type="repeat" description="RCC1" evidence="1">
    <location>
        <begin position="8"/>
        <end position="60"/>
    </location>
</feature>
<name>A0AAW0XYR3_CHEQU</name>
<dbReference type="AlphaFoldDB" id="A0AAW0XYR3"/>
<sequence>SLFLSEDGVVYSCGWGADGQTGRGRYNNEPCVGPVIGDVVGEKIVKVSCRADCALALSDKGEIFGWGNSEYHQLNSVTDDMQIHTAKKLSFPGIGKVLDVASAGTMCLLINEYGQVYSWGFGPLGIGPKVSYSKTPTPIPLTLFGQNEITPDAKVISITSGINHFAAVNSHGTLFTWGKNPGGCLGQSHTKDQYFPLRVCIGGQIIKVSCGVDHTAAMVKELI</sequence>
<dbReference type="EMBL" id="JARKIK010000009">
    <property type="protein sequence ID" value="KAK8749681.1"/>
    <property type="molecule type" value="Genomic_DNA"/>
</dbReference>
<protein>
    <submittedName>
        <fullName evidence="2">Uncharacterized protein</fullName>
    </submittedName>
</protein>